<accession>A0A1M7ZSA4</accession>
<dbReference type="Pfam" id="PF02538">
    <property type="entry name" value="Hydantoinase_B"/>
    <property type="match status" value="1"/>
</dbReference>
<name>A0A1M7ZSA4_9HYPH</name>
<dbReference type="PANTHER" id="PTHR11365:SF23">
    <property type="entry name" value="HYPOTHETICAL 5-OXOPROLINASE (EUROFUNG)-RELATED"/>
    <property type="match status" value="1"/>
</dbReference>
<evidence type="ECO:0000313" key="3">
    <source>
        <dbReference type="Proteomes" id="UP000186406"/>
    </source>
</evidence>
<organism evidence="2 3">
    <name type="scientific">Pseudoxanthobacter soli DSM 19599</name>
    <dbReference type="NCBI Taxonomy" id="1123029"/>
    <lineage>
        <taxon>Bacteria</taxon>
        <taxon>Pseudomonadati</taxon>
        <taxon>Pseudomonadota</taxon>
        <taxon>Alphaproteobacteria</taxon>
        <taxon>Hyphomicrobiales</taxon>
        <taxon>Segnochrobactraceae</taxon>
        <taxon>Pseudoxanthobacter</taxon>
    </lineage>
</organism>
<keyword evidence="3" id="KW-1185">Reference proteome</keyword>
<dbReference type="RefSeq" id="WP_073632760.1">
    <property type="nucleotide sequence ID" value="NZ_FRXO01000017.1"/>
</dbReference>
<feature type="domain" description="Hydantoinase B/oxoprolinase" evidence="1">
    <location>
        <begin position="14"/>
        <end position="542"/>
    </location>
</feature>
<evidence type="ECO:0000313" key="2">
    <source>
        <dbReference type="EMBL" id="SHO67689.1"/>
    </source>
</evidence>
<dbReference type="InterPro" id="IPR003692">
    <property type="entry name" value="Hydantoinase_B"/>
</dbReference>
<dbReference type="STRING" id="1123029.SAMN02745172_04370"/>
<dbReference type="InterPro" id="IPR045079">
    <property type="entry name" value="Oxoprolinase-like"/>
</dbReference>
<proteinExistence type="predicted"/>
<dbReference type="AlphaFoldDB" id="A0A1M7ZSA4"/>
<sequence>MIGANTSAKRTMDGSTLAVLTARFEGIARKMANTLHRTGRSGILTIARDFSCVVLTAKHELLATAESLPNHVLRGPDIMSRTMTDNHPVLKRGDAFLHNSPYHGCTHPADHSILIPVIDDQGVHRFTVLAKAHQADCGNSLPTTYMGAAVDVYNEGALIFPAVKIQDNYQHVMDIIRMCQMRIRVPDQWWGDYLATLGAARVGEREILALGAEIGWDRLEDYSQQWFDYSERRMIEVIRALPKGRVTRTSTHDPVQGTPADGVKITATVEVKPEEAMIEVDMTDNPDSLPNGLNLSEACSLSAPMIGIFNSIDHTVPKNEGSFRRIKIHLRDGCVVGRPRHPTSCSVATTNIADRVANPVQAALAELADGLGQAETGALIPPSCGVVSGVHDGKPFVNEVYLGCTGGAGTPWTDGWLTILHVGNAGMCYQDSIEIDELRHPIFVHQRRLIPDSEGAGRFRGALGAYSEFAPVDCSMTVAYVSDGNVNAALGTRGGLAGARSAQFRRLADGSLQPVPACAEVVIGPDETMVSISGGGGGYGHPHERDPARVLHDVREGWISRERAQSIYGVILTENGEIDREATAELRSASART</sequence>
<dbReference type="EMBL" id="FRXO01000017">
    <property type="protein sequence ID" value="SHO67689.1"/>
    <property type="molecule type" value="Genomic_DNA"/>
</dbReference>
<dbReference type="GO" id="GO:0017168">
    <property type="term" value="F:5-oxoprolinase (ATP-hydrolyzing) activity"/>
    <property type="evidence" value="ECO:0007669"/>
    <property type="project" value="TreeGrafter"/>
</dbReference>
<dbReference type="Proteomes" id="UP000186406">
    <property type="component" value="Unassembled WGS sequence"/>
</dbReference>
<gene>
    <name evidence="2" type="ORF">SAMN02745172_04370</name>
</gene>
<dbReference type="GO" id="GO:0005829">
    <property type="term" value="C:cytosol"/>
    <property type="evidence" value="ECO:0007669"/>
    <property type="project" value="TreeGrafter"/>
</dbReference>
<dbReference type="OrthoDB" id="9761586at2"/>
<evidence type="ECO:0000259" key="1">
    <source>
        <dbReference type="Pfam" id="PF02538"/>
    </source>
</evidence>
<dbReference type="PANTHER" id="PTHR11365">
    <property type="entry name" value="5-OXOPROLINASE RELATED"/>
    <property type="match status" value="1"/>
</dbReference>
<reference evidence="2 3" key="1">
    <citation type="submission" date="2016-12" db="EMBL/GenBank/DDBJ databases">
        <authorList>
            <person name="Song W.-J."/>
            <person name="Kurnit D.M."/>
        </authorList>
    </citation>
    <scope>NUCLEOTIDE SEQUENCE [LARGE SCALE GENOMIC DNA]</scope>
    <source>
        <strain evidence="2 3">DSM 19599</strain>
    </source>
</reference>
<protein>
    <submittedName>
        <fullName evidence="2">N-methylhydantoinase B</fullName>
    </submittedName>
</protein>
<dbReference type="GO" id="GO:0006749">
    <property type="term" value="P:glutathione metabolic process"/>
    <property type="evidence" value="ECO:0007669"/>
    <property type="project" value="TreeGrafter"/>
</dbReference>